<evidence type="ECO:0000313" key="1">
    <source>
        <dbReference type="EMBL" id="KAF7566139.1"/>
    </source>
</evidence>
<accession>A0A2W1FS44</accession>
<dbReference type="EMBL" id="NQIK02000009">
    <property type="protein sequence ID" value="KAF7566139.1"/>
    <property type="molecule type" value="Genomic_DNA"/>
</dbReference>
<comment type="caution">
    <text evidence="1">The sequence shown here is derived from an EMBL/GenBank/DDBJ whole genome shotgun (WGS) entry which is preliminary data.</text>
</comment>
<protein>
    <submittedName>
        <fullName evidence="1">Uncharacterized protein</fullName>
    </submittedName>
</protein>
<name>A0A2W1FS44_9PLEO</name>
<reference evidence="1 2" key="1">
    <citation type="journal article" date="2018" name="BMC Genomics">
        <title>Comparative genomics of the wheat fungal pathogen Pyrenophora tritici-repentis reveals chromosomal variations and genome plasticity.</title>
        <authorList>
            <person name="Moolhuijzen P."/>
            <person name="See P.T."/>
            <person name="Hane J.K."/>
            <person name="Shi G."/>
            <person name="Liu Z."/>
            <person name="Oliver R.P."/>
            <person name="Moffat C.S."/>
        </authorList>
    </citation>
    <scope>NUCLEOTIDE SEQUENCE [LARGE SCALE GENOMIC DNA]</scope>
    <source>
        <strain evidence="1">M4</strain>
    </source>
</reference>
<dbReference type="GeneID" id="6350204"/>
<dbReference type="AlphaFoldDB" id="A0A2W1FS44"/>
<dbReference type="RefSeq" id="XP_001942217.1">
    <property type="nucleotide sequence ID" value="XM_001942182.1"/>
</dbReference>
<evidence type="ECO:0000313" key="2">
    <source>
        <dbReference type="Proteomes" id="UP000245464"/>
    </source>
</evidence>
<dbReference type="KEGG" id="ptrr:6350204"/>
<proteinExistence type="predicted"/>
<dbReference type="Proteomes" id="UP000245464">
    <property type="component" value="Chromosome 9"/>
</dbReference>
<organism evidence="1 2">
    <name type="scientific">Pyrenophora tritici-repentis</name>
    <dbReference type="NCBI Taxonomy" id="45151"/>
    <lineage>
        <taxon>Eukaryota</taxon>
        <taxon>Fungi</taxon>
        <taxon>Dikarya</taxon>
        <taxon>Ascomycota</taxon>
        <taxon>Pezizomycotina</taxon>
        <taxon>Dothideomycetes</taxon>
        <taxon>Pleosporomycetidae</taxon>
        <taxon>Pleosporales</taxon>
        <taxon>Pleosporineae</taxon>
        <taxon>Pleosporaceae</taxon>
        <taxon>Pyrenophora</taxon>
    </lineage>
</organism>
<gene>
    <name evidence="1" type="ORF">PtrM4_144590</name>
</gene>
<sequence>MAQATQDDGMTKVLQMMAQSLTKLNETSRSSTLVYASQLPPYPADSVPTFDGNNVTLFLERFEDMAKYYEFTSKIMIERLTAHCKAKQRAIIQASDEYEESLQTADWSTLRAALKKRFRTNDKYQQEVRAEYFEH</sequence>